<feature type="transmembrane region" description="Helical" evidence="1">
    <location>
        <begin position="129"/>
        <end position="151"/>
    </location>
</feature>
<dbReference type="KEGG" id="cga:Celgi_3063"/>
<keyword evidence="3" id="KW-1185">Reference proteome</keyword>
<accession>F8A768</accession>
<dbReference type="AlphaFoldDB" id="F8A768"/>
<dbReference type="EMBL" id="CP002665">
    <property type="protein sequence ID" value="AEI13555.1"/>
    <property type="molecule type" value="Genomic_DNA"/>
</dbReference>
<dbReference type="Proteomes" id="UP000000485">
    <property type="component" value="Chromosome"/>
</dbReference>
<protein>
    <submittedName>
        <fullName evidence="2">Major facilitator transporter</fullName>
    </submittedName>
</protein>
<proteinExistence type="predicted"/>
<keyword evidence="1" id="KW-0472">Membrane</keyword>
<dbReference type="HOGENOM" id="CLU_1599766_0_0_11"/>
<organism evidence="2 3">
    <name type="scientific">Cellulomonas gilvus (strain ATCC 13127 / NRRL B-14078)</name>
    <name type="common">Cellvibrio gilvus</name>
    <dbReference type="NCBI Taxonomy" id="593907"/>
    <lineage>
        <taxon>Bacteria</taxon>
        <taxon>Bacillati</taxon>
        <taxon>Actinomycetota</taxon>
        <taxon>Actinomycetes</taxon>
        <taxon>Micrococcales</taxon>
        <taxon>Cellulomonadaceae</taxon>
        <taxon>Cellulomonas</taxon>
    </lineage>
</organism>
<name>F8A768_CELGA</name>
<evidence type="ECO:0000313" key="2">
    <source>
        <dbReference type="EMBL" id="AEI13555.1"/>
    </source>
</evidence>
<reference evidence="3" key="1">
    <citation type="submission" date="2011-04" db="EMBL/GenBank/DDBJ databases">
        <title>Complete sequence of Cellvibrio gilvus ATCC 13127.</title>
        <authorList>
            <person name="Lucas S."/>
            <person name="Han J."/>
            <person name="Lapidus A."/>
            <person name="Cheng J.-F."/>
            <person name="Goodwin L."/>
            <person name="Pitluck S."/>
            <person name="Peters L."/>
            <person name="Munk A."/>
            <person name="Detter J.C."/>
            <person name="Han C."/>
            <person name="Tapia R."/>
            <person name="Land M."/>
            <person name="Hauser L."/>
            <person name="Kyrpides N."/>
            <person name="Ivanova N."/>
            <person name="Ovchinnikova G."/>
            <person name="Pagani I."/>
            <person name="Mead D."/>
            <person name="Brumm P."/>
            <person name="Woyke T."/>
        </authorList>
    </citation>
    <scope>NUCLEOTIDE SEQUENCE [LARGE SCALE GENOMIC DNA]</scope>
    <source>
        <strain evidence="3">ATCC 13127 / NRRL B-14078</strain>
    </source>
</reference>
<evidence type="ECO:0000256" key="1">
    <source>
        <dbReference type="SAM" id="Phobius"/>
    </source>
</evidence>
<dbReference type="STRING" id="593907.Celgi_3063"/>
<feature type="transmembrane region" description="Helical" evidence="1">
    <location>
        <begin position="40"/>
        <end position="59"/>
    </location>
</feature>
<evidence type="ECO:0000313" key="3">
    <source>
        <dbReference type="Proteomes" id="UP000000485"/>
    </source>
</evidence>
<feature type="transmembrane region" description="Helical" evidence="1">
    <location>
        <begin position="71"/>
        <end position="91"/>
    </location>
</feature>
<gene>
    <name evidence="2" type="ordered locus">Celgi_3063</name>
</gene>
<keyword evidence="1" id="KW-1133">Transmembrane helix</keyword>
<sequence>MDAQVADLPGAVRTMSQAEALPVPGPAPFALVGVEYVKHVAALVCAGAVLLVGPLGSNLADGWDAESALGLLRLVAGLAVIALLGHALPAWRLGRVSWPRSLAGLLAVWSAGDVGTGVIDGSGTSAGELVLGLLVVVLPVTLLALGLRALIPPWRPDPRLRPDAPR</sequence>
<keyword evidence="1" id="KW-0812">Transmembrane</keyword>